<reference evidence="2 3" key="1">
    <citation type="submission" date="2016-07" db="EMBL/GenBank/DDBJ databases">
        <title>Complete genome sequence of the Lentzea guizhouensis DHS C013.</title>
        <authorList>
            <person name="Cao C."/>
        </authorList>
    </citation>
    <scope>NUCLEOTIDE SEQUENCE [LARGE SCALE GENOMIC DNA]</scope>
    <source>
        <strain evidence="2 3">DHS C013</strain>
    </source>
</reference>
<dbReference type="AlphaFoldDB" id="A0A1B2HB70"/>
<keyword evidence="1" id="KW-0175">Coiled coil</keyword>
<keyword evidence="2" id="KW-0378">Hydrolase</keyword>
<dbReference type="OrthoDB" id="9787585at2"/>
<evidence type="ECO:0000256" key="1">
    <source>
        <dbReference type="SAM" id="Coils"/>
    </source>
</evidence>
<dbReference type="GO" id="GO:0043138">
    <property type="term" value="F:3'-5' DNA helicase activity"/>
    <property type="evidence" value="ECO:0007669"/>
    <property type="project" value="TreeGrafter"/>
</dbReference>
<dbReference type="GO" id="GO:0003677">
    <property type="term" value="F:DNA binding"/>
    <property type="evidence" value="ECO:0007669"/>
    <property type="project" value="InterPro"/>
</dbReference>
<protein>
    <submittedName>
        <fullName evidence="2">Helicase</fullName>
    </submittedName>
</protein>
<feature type="coiled-coil region" evidence="1">
    <location>
        <begin position="17"/>
        <end position="48"/>
    </location>
</feature>
<keyword evidence="2" id="KW-0067">ATP-binding</keyword>
<dbReference type="PANTHER" id="PTHR11070:SF45">
    <property type="entry name" value="DNA 3'-5' HELICASE"/>
    <property type="match status" value="1"/>
</dbReference>
<gene>
    <name evidence="2" type="ORF">BBK82_01680</name>
</gene>
<dbReference type="SUPFAM" id="SSF52540">
    <property type="entry name" value="P-loop containing nucleoside triphosphate hydrolases"/>
    <property type="match status" value="1"/>
</dbReference>
<accession>A0A1B2HB70</accession>
<dbReference type="InterPro" id="IPR000212">
    <property type="entry name" value="DNA_helicase_UvrD/REP"/>
</dbReference>
<dbReference type="GO" id="GO:0005524">
    <property type="term" value="F:ATP binding"/>
    <property type="evidence" value="ECO:0007669"/>
    <property type="project" value="InterPro"/>
</dbReference>
<dbReference type="EMBL" id="CP016793">
    <property type="protein sequence ID" value="ANZ34975.1"/>
    <property type="molecule type" value="Genomic_DNA"/>
</dbReference>
<proteinExistence type="predicted"/>
<keyword evidence="3" id="KW-1185">Reference proteome</keyword>
<dbReference type="KEGG" id="led:BBK82_01680"/>
<dbReference type="Gene3D" id="3.40.50.300">
    <property type="entry name" value="P-loop containing nucleotide triphosphate hydrolases"/>
    <property type="match status" value="3"/>
</dbReference>
<name>A0A1B2HB70_9PSEU</name>
<dbReference type="PANTHER" id="PTHR11070">
    <property type="entry name" value="UVRD / RECB / PCRA DNA HELICASE FAMILY MEMBER"/>
    <property type="match status" value="1"/>
</dbReference>
<keyword evidence="2" id="KW-0347">Helicase</keyword>
<dbReference type="GO" id="GO:0000725">
    <property type="term" value="P:recombinational repair"/>
    <property type="evidence" value="ECO:0007669"/>
    <property type="project" value="TreeGrafter"/>
</dbReference>
<dbReference type="STRING" id="1586287.BBK82_01680"/>
<sequence>MNYPGRQDYCITGGKVLVSEQARITSLYEKLDQERNKATADLAAALRDTLTQRMDREAAVEVLTRQIGKYRAAEEGLCFGRIDSENGERTYIGRVGLFDDEFEPLLLDWRAPAARPFYTATAANPEGLVLRRHFRVRDRELRDFHDDELLTDTTALLDALNAPRTTTMRDIVSTIQAEQDEIIRYSGPGVLVIEGGPGTGKTAVALHRVAYLLYTRRERLSRHGVLIVGPNTGFLQYVSDVLPSLGETDVVFATPGELYPGVVTDVEDTPPLQRLKGDVSVLDLLAVAVADRQELPGEPIDIELEDVVVPLDDHVTAVAREKTRYYELPHNAARKYFFLALAEELVAPAMKLIGVDWPEIEEDVRHELRHSTALRDAVDKLWPQLTPERLLADLYAGRCFRIGAPELYREDAAAWTVSDIPLLDELADLLGSDGSAERAAQREEEERLAYARGVMDVLSIDERADDDEYIVTDFVNAETLAFRQEVRDNRPLAERAAEDRTWTYGHVVVDEAQELSAMDWRVLLRRCPNRSMTVVGDLAQRQAAGGVRSWGSVFDRFTYRRLEVNYRTPGEIMAVATPVLKLVDADAAAPVSVRRTGIKPWARRVTDISAAVRDELAAHVDTLPGRTIAVIGDGWMPPRVSKGLEFDAVIVVEPHRMTPSELYVALTRATQRLGILHTEPLPRHLRGLL</sequence>
<dbReference type="Proteomes" id="UP000093053">
    <property type="component" value="Chromosome"/>
</dbReference>
<evidence type="ECO:0000313" key="3">
    <source>
        <dbReference type="Proteomes" id="UP000093053"/>
    </source>
</evidence>
<dbReference type="GO" id="GO:0005829">
    <property type="term" value="C:cytosol"/>
    <property type="evidence" value="ECO:0007669"/>
    <property type="project" value="TreeGrafter"/>
</dbReference>
<organism evidence="2 3">
    <name type="scientific">Lentzea guizhouensis</name>
    <dbReference type="NCBI Taxonomy" id="1586287"/>
    <lineage>
        <taxon>Bacteria</taxon>
        <taxon>Bacillati</taxon>
        <taxon>Actinomycetota</taxon>
        <taxon>Actinomycetes</taxon>
        <taxon>Pseudonocardiales</taxon>
        <taxon>Pseudonocardiaceae</taxon>
        <taxon>Lentzea</taxon>
    </lineage>
</organism>
<keyword evidence="2" id="KW-0547">Nucleotide-binding</keyword>
<evidence type="ECO:0000313" key="2">
    <source>
        <dbReference type="EMBL" id="ANZ34975.1"/>
    </source>
</evidence>
<dbReference type="InterPro" id="IPR027417">
    <property type="entry name" value="P-loop_NTPase"/>
</dbReference>